<keyword evidence="11" id="KW-1185">Reference proteome</keyword>
<proteinExistence type="inferred from homology"/>
<comment type="similarity">
    <text evidence="2">Belongs to the eukaryotic initiation factor 4G family.</text>
</comment>
<dbReference type="GO" id="GO:0003729">
    <property type="term" value="F:mRNA binding"/>
    <property type="evidence" value="ECO:0007669"/>
    <property type="project" value="TreeGrafter"/>
</dbReference>
<dbReference type="Proteomes" id="UP000567179">
    <property type="component" value="Unassembled WGS sequence"/>
</dbReference>
<organism evidence="10 11">
    <name type="scientific">Psilocybe cf. subviscida</name>
    <dbReference type="NCBI Taxonomy" id="2480587"/>
    <lineage>
        <taxon>Eukaryota</taxon>
        <taxon>Fungi</taxon>
        <taxon>Dikarya</taxon>
        <taxon>Basidiomycota</taxon>
        <taxon>Agaricomycotina</taxon>
        <taxon>Agaricomycetes</taxon>
        <taxon>Agaricomycetidae</taxon>
        <taxon>Agaricales</taxon>
        <taxon>Agaricineae</taxon>
        <taxon>Strophariaceae</taxon>
        <taxon>Psilocybe</taxon>
    </lineage>
</organism>
<dbReference type="InterPro" id="IPR022745">
    <property type="entry name" value="eIF4G1_eIF4E-bd"/>
</dbReference>
<dbReference type="InterPro" id="IPR036211">
    <property type="entry name" value="eIF4G_eIF4E-bd_sf"/>
</dbReference>
<keyword evidence="7" id="KW-0648">Protein biosynthesis</keyword>
<evidence type="ECO:0000313" key="11">
    <source>
        <dbReference type="Proteomes" id="UP000567179"/>
    </source>
</evidence>
<evidence type="ECO:0000259" key="9">
    <source>
        <dbReference type="SMART" id="SM00543"/>
    </source>
</evidence>
<dbReference type="OrthoDB" id="514777at2759"/>
<dbReference type="GO" id="GO:0016281">
    <property type="term" value="C:eukaryotic translation initiation factor 4F complex"/>
    <property type="evidence" value="ECO:0007669"/>
    <property type="project" value="TreeGrafter"/>
</dbReference>
<gene>
    <name evidence="10" type="ORF">D9619_009623</name>
</gene>
<comment type="subcellular location">
    <subcellularLocation>
        <location evidence="1">Cytoplasm</location>
    </subcellularLocation>
</comment>
<evidence type="ECO:0000256" key="4">
    <source>
        <dbReference type="ARBA" id="ARBA00022540"/>
    </source>
</evidence>
<dbReference type="Pfam" id="PF12152">
    <property type="entry name" value="eIF_4G1"/>
    <property type="match status" value="1"/>
</dbReference>
<keyword evidence="6" id="KW-0694">RNA-binding</keyword>
<keyword evidence="3" id="KW-0963">Cytoplasm</keyword>
<dbReference type="GO" id="GO:0010494">
    <property type="term" value="C:cytoplasmic stress granule"/>
    <property type="evidence" value="ECO:0007669"/>
    <property type="project" value="UniProtKB-ARBA"/>
</dbReference>
<reference evidence="10 11" key="1">
    <citation type="journal article" date="2020" name="ISME J.">
        <title>Uncovering the hidden diversity of litter-decomposition mechanisms in mushroom-forming fungi.</title>
        <authorList>
            <person name="Floudas D."/>
            <person name="Bentzer J."/>
            <person name="Ahren D."/>
            <person name="Johansson T."/>
            <person name="Persson P."/>
            <person name="Tunlid A."/>
        </authorList>
    </citation>
    <scope>NUCLEOTIDE SEQUENCE [LARGE SCALE GENOMIC DNA]</scope>
    <source>
        <strain evidence="10 11">CBS 101986</strain>
    </source>
</reference>
<accession>A0A8H5F5Z9</accession>
<comment type="caution">
    <text evidence="10">The sequence shown here is derived from an EMBL/GenBank/DDBJ whole genome shotgun (WGS) entry which is preliminary data.</text>
</comment>
<dbReference type="Gene3D" id="1.20.970.30">
    <property type="entry name" value="eIF4G, eIF4E-binding domain"/>
    <property type="match status" value="1"/>
</dbReference>
<dbReference type="PANTHER" id="PTHR23253:SF9">
    <property type="entry name" value="EUKARYOTIC TRANSLATION INITIATION FACTOR 4 GAMMA 2"/>
    <property type="match status" value="1"/>
</dbReference>
<dbReference type="AlphaFoldDB" id="A0A8H5F5Z9"/>
<keyword evidence="5" id="KW-0597">Phosphoprotein</keyword>
<keyword evidence="4" id="KW-0396">Initiation factor</keyword>
<dbReference type="InterPro" id="IPR016024">
    <property type="entry name" value="ARM-type_fold"/>
</dbReference>
<dbReference type="SUPFAM" id="SSF101489">
    <property type="entry name" value="Eukaryotic initiation factor 4f subunit eIF4g, eIF4e-binding domain"/>
    <property type="match status" value="1"/>
</dbReference>
<evidence type="ECO:0000256" key="6">
    <source>
        <dbReference type="ARBA" id="ARBA00022884"/>
    </source>
</evidence>
<evidence type="ECO:0000256" key="1">
    <source>
        <dbReference type="ARBA" id="ARBA00004496"/>
    </source>
</evidence>
<dbReference type="Pfam" id="PF02854">
    <property type="entry name" value="MIF4G"/>
    <property type="match status" value="1"/>
</dbReference>
<dbReference type="Gene3D" id="1.25.40.180">
    <property type="match status" value="1"/>
</dbReference>
<dbReference type="SMART" id="SM00543">
    <property type="entry name" value="MIF4G"/>
    <property type="match status" value="1"/>
</dbReference>
<feature type="region of interest" description="Disordered" evidence="8">
    <location>
        <begin position="310"/>
        <end position="344"/>
    </location>
</feature>
<feature type="domain" description="MIF4G" evidence="9">
    <location>
        <begin position="191"/>
        <end position="448"/>
    </location>
</feature>
<feature type="compositionally biased region" description="Polar residues" evidence="8">
    <location>
        <begin position="310"/>
        <end position="320"/>
    </location>
</feature>
<dbReference type="FunFam" id="1.25.40.180:FF:000020">
    <property type="entry name" value="Eukaryotic translation initiation factor subunit"/>
    <property type="match status" value="1"/>
</dbReference>
<evidence type="ECO:0000313" key="10">
    <source>
        <dbReference type="EMBL" id="KAF5325060.1"/>
    </source>
</evidence>
<protein>
    <recommendedName>
        <fullName evidence="9">MIF4G domain-containing protein</fullName>
    </recommendedName>
</protein>
<evidence type="ECO:0000256" key="3">
    <source>
        <dbReference type="ARBA" id="ARBA00022490"/>
    </source>
</evidence>
<dbReference type="InterPro" id="IPR003890">
    <property type="entry name" value="MIF4G-like_typ-3"/>
</dbReference>
<feature type="compositionally biased region" description="Basic and acidic residues" evidence="8">
    <location>
        <begin position="321"/>
        <end position="343"/>
    </location>
</feature>
<dbReference type="GO" id="GO:0003743">
    <property type="term" value="F:translation initiation factor activity"/>
    <property type="evidence" value="ECO:0007669"/>
    <property type="project" value="UniProtKB-KW"/>
</dbReference>
<evidence type="ECO:0000256" key="5">
    <source>
        <dbReference type="ARBA" id="ARBA00022553"/>
    </source>
</evidence>
<dbReference type="EMBL" id="JAACJJ010000015">
    <property type="protein sequence ID" value="KAF5325060.1"/>
    <property type="molecule type" value="Genomic_DNA"/>
</dbReference>
<evidence type="ECO:0000256" key="8">
    <source>
        <dbReference type="SAM" id="MobiDB-lite"/>
    </source>
</evidence>
<name>A0A8H5F5Z9_9AGAR</name>
<evidence type="ECO:0000256" key="2">
    <source>
        <dbReference type="ARBA" id="ARBA00005775"/>
    </source>
</evidence>
<dbReference type="PANTHER" id="PTHR23253">
    <property type="entry name" value="EUKARYOTIC TRANSLATION INITIATION FACTOR 4 GAMMA"/>
    <property type="match status" value="1"/>
</dbReference>
<evidence type="ECO:0000256" key="7">
    <source>
        <dbReference type="ARBA" id="ARBA00022917"/>
    </source>
</evidence>
<sequence>MAFTGLDTTLIPLTIPHYDQLYRRRPLMRPINVVAANKPDTTNPNPLARARKPSDIRTISYPDGISGICFDLNEDAKHGLIRYDRDFLLQFMPVCKDRPEMLPPLDAIGLVPNGDIPMIRGHSGLHRKGAPVPSHQGSVALGALSGTAGSPNPVGANQSYIAIPAIPAGNTGTHHDPPTVDIESSSPEVVSRNVKALLNSLTMETFDDTSGRIIQWVNMSKGEKDDCTLKHVIHLVVEEATNNTIKSEMCASLCKMMVKKISRRVQDVNISNGQGGQGGGMNGGQIFRKHLHERCLSDIDRGWATNRTATAAVSTVPQSTEDGRDDSVKDANHPTDTNKDNAARKAKRQCLGTIQFISELFKQRVLKKLIIHQCLKKFLGPVNPDEEDIESLCVLLPAVGKRLDIVSRKARAKLDGYTSRMKEWIQNPNVAQRMRDMLNEVLRLRERKWVSHPVQVPAQARSDEIHKIGANSEDHVVVAEVNGSSAPSKAGDLFTLGNTIQSGSLIFVDKMEAVATHRQRREDIGHNQDGSDAASGMVMTRSPPGLMGDVSGLHSRHRSIEEQTLVAFLERLVQMKMCSTALIPAAEKHDAIISIVDDIAEHAPDALRKLSLIVKGGGLE</sequence>
<dbReference type="SUPFAM" id="SSF48371">
    <property type="entry name" value="ARM repeat"/>
    <property type="match status" value="1"/>
</dbReference>